<protein>
    <submittedName>
        <fullName evidence="1">Aquaporin-like protein</fullName>
    </submittedName>
</protein>
<comment type="caution">
    <text evidence="1">The sequence shown here is derived from an EMBL/GenBank/DDBJ whole genome shotgun (WGS) entry which is preliminary data.</text>
</comment>
<gene>
    <name evidence="1" type="ORF">V1525DRAFT_413837</name>
</gene>
<accession>A0ACC3SS23</accession>
<evidence type="ECO:0000313" key="2">
    <source>
        <dbReference type="Proteomes" id="UP001433508"/>
    </source>
</evidence>
<sequence>MIILKQIFSRLDSESSNCFICISSPSISFNMAQRDASSSACLASQPYAGRLGGNQEFILDPMKLENQHALKRLPDASPFISIPDIFNLRGFLEPELWKAAAIEFIGTLLLVWSTGFVAAHSSTAPPPQLSPTSGVYSTPIFLGPVMGGICNTILLTLFIYSLGSASGAHLNPMITISTFTARLSSFSRTVLYVAFQTAGGAVAGMLLRVSFGSRDFVAGGCQVDTSLVPTGDIFALEFMSDFMLIFLCFGVGLDPRQRENFGPALGPFLVGLSLGVISFLTGFARAGYAGASMNPARCTGIFVGSGFPTWAWIVWIAPISACIVHGVVYWAFPPWTRPKADSPDATLTPKKEGVQGFRVQGFSNL</sequence>
<name>A0ACC3SS23_LIPKO</name>
<proteinExistence type="predicted"/>
<reference evidence="2" key="1">
    <citation type="journal article" date="2024" name="Front. Bioeng. Biotechnol.">
        <title>Genome-scale model development and genomic sequencing of the oleaginous clade Lipomyces.</title>
        <authorList>
            <person name="Czajka J.J."/>
            <person name="Han Y."/>
            <person name="Kim J."/>
            <person name="Mondo S.J."/>
            <person name="Hofstad B.A."/>
            <person name="Robles A."/>
            <person name="Haridas S."/>
            <person name="Riley R."/>
            <person name="LaButti K."/>
            <person name="Pangilinan J."/>
            <person name="Andreopoulos W."/>
            <person name="Lipzen A."/>
            <person name="Yan J."/>
            <person name="Wang M."/>
            <person name="Ng V."/>
            <person name="Grigoriev I.V."/>
            <person name="Spatafora J.W."/>
            <person name="Magnuson J.K."/>
            <person name="Baker S.E."/>
            <person name="Pomraning K.R."/>
        </authorList>
    </citation>
    <scope>NUCLEOTIDE SEQUENCE [LARGE SCALE GENOMIC DNA]</scope>
    <source>
        <strain evidence="2">CBS 7786</strain>
    </source>
</reference>
<dbReference type="EMBL" id="MU971503">
    <property type="protein sequence ID" value="KAK9234189.1"/>
    <property type="molecule type" value="Genomic_DNA"/>
</dbReference>
<keyword evidence="2" id="KW-1185">Reference proteome</keyword>
<evidence type="ECO:0000313" key="1">
    <source>
        <dbReference type="EMBL" id="KAK9234189.1"/>
    </source>
</evidence>
<organism evidence="1 2">
    <name type="scientific">Lipomyces kononenkoae</name>
    <name type="common">Yeast</name>
    <dbReference type="NCBI Taxonomy" id="34357"/>
    <lineage>
        <taxon>Eukaryota</taxon>
        <taxon>Fungi</taxon>
        <taxon>Dikarya</taxon>
        <taxon>Ascomycota</taxon>
        <taxon>Saccharomycotina</taxon>
        <taxon>Lipomycetes</taxon>
        <taxon>Lipomycetales</taxon>
        <taxon>Lipomycetaceae</taxon>
        <taxon>Lipomyces</taxon>
    </lineage>
</organism>
<dbReference type="Proteomes" id="UP001433508">
    <property type="component" value="Unassembled WGS sequence"/>
</dbReference>